<dbReference type="PANTHER" id="PTHR33508">
    <property type="entry name" value="UPF0056 MEMBRANE PROTEIN YHCE"/>
    <property type="match status" value="1"/>
</dbReference>
<evidence type="ECO:0000256" key="2">
    <source>
        <dbReference type="ARBA" id="ARBA00009784"/>
    </source>
</evidence>
<evidence type="ECO:0000256" key="4">
    <source>
        <dbReference type="ARBA" id="ARBA00022692"/>
    </source>
</evidence>
<organism evidence="8 9">
    <name type="scientific">Chlamydia trachomatis serovar A (strain A2497)</name>
    <dbReference type="NCBI Taxonomy" id="580047"/>
    <lineage>
        <taxon>Bacteria</taxon>
        <taxon>Pseudomonadati</taxon>
        <taxon>Chlamydiota</taxon>
        <taxon>Chlamydiia</taxon>
        <taxon>Chlamydiales</taxon>
        <taxon>Chlamydiaceae</taxon>
        <taxon>Chlamydia/Chlamydophila group</taxon>
        <taxon>Chlamydia</taxon>
    </lineage>
</organism>
<feature type="transmembrane region" description="Helical" evidence="7">
    <location>
        <begin position="201"/>
        <end position="220"/>
    </location>
</feature>
<evidence type="ECO:0000313" key="8">
    <source>
        <dbReference type="EMBL" id="AEP35757.1"/>
    </source>
</evidence>
<sequence length="228" mass="24700">MTISGIPQLQRTERSLLSRYNHQTLYKRLMDWSFFLLSQSCILFLAADSTTNVEVLSTILGNLSKRSKALLLLRESLFALLGSFVLYPLLSGLLYSLQTPACAATVVGGCGVMFTGMRAILRNTQASLWSKIPSLSQSPKVAPIALPLMIGPSWLCACAPLAMQQLPFSIVCTLLCLSWLMMTITTIVLQTTNKAGSQTIIATQTILGLAVVIVGAQLLVSGLQQTFL</sequence>
<reference evidence="8 9" key="1">
    <citation type="journal article" date="2011" name="J. Exp. Med.">
        <title>A live-attenuated chlamydial vaccine protects against trachoma in nonhuman primates.</title>
        <authorList>
            <person name="Kari L."/>
            <person name="Whitmire W.M."/>
            <person name="Olivares-Zavaleta N."/>
            <person name="Goheen M.M."/>
            <person name="Taylor L.D."/>
            <person name="Carlson J.H."/>
            <person name="Sturdevant G.L."/>
            <person name="Lu C."/>
            <person name="Bakios L.E."/>
            <person name="Randall L.B."/>
            <person name="Parnell M.J."/>
            <person name="Zhong G."/>
            <person name="Caldwell H.D."/>
        </authorList>
    </citation>
    <scope>NUCLEOTIDE SEQUENCE [LARGE SCALE GENOMIC DNA]</scope>
    <source>
        <strain evidence="8 9">A2497</strain>
    </source>
</reference>
<feature type="transmembrane region" description="Helical" evidence="7">
    <location>
        <begin position="168"/>
        <end position="189"/>
    </location>
</feature>
<keyword evidence="3" id="KW-1003">Cell membrane</keyword>
<evidence type="ECO:0000256" key="5">
    <source>
        <dbReference type="ARBA" id="ARBA00022989"/>
    </source>
</evidence>
<dbReference type="InterPro" id="IPR002771">
    <property type="entry name" value="Multi_antbiot-R_MarC"/>
</dbReference>
<name>G4NM03_CHLT4</name>
<comment type="similarity">
    <text evidence="2 7">Belongs to the UPF0056 (MarC) family.</text>
</comment>
<evidence type="ECO:0000313" key="9">
    <source>
        <dbReference type="Proteomes" id="UP000009287"/>
    </source>
</evidence>
<accession>G4NM03</accession>
<dbReference type="Pfam" id="PF01914">
    <property type="entry name" value="MarC"/>
    <property type="match status" value="1"/>
</dbReference>
<feature type="transmembrane region" description="Helical" evidence="7">
    <location>
        <begin position="77"/>
        <end position="97"/>
    </location>
</feature>
<feature type="transmembrane region" description="Helical" evidence="7">
    <location>
        <begin position="103"/>
        <end position="121"/>
    </location>
</feature>
<keyword evidence="5 7" id="KW-1133">Transmembrane helix</keyword>
<comment type="subcellular location">
    <subcellularLocation>
        <location evidence="7">Cell inner membrane</location>
        <topology evidence="7">Multi-pass membrane protein</topology>
    </subcellularLocation>
    <subcellularLocation>
        <location evidence="1">Cell membrane</location>
        <topology evidence="1">Multi-pass membrane protein</topology>
    </subcellularLocation>
</comment>
<proteinExistence type="inferred from homology"/>
<evidence type="ECO:0000256" key="3">
    <source>
        <dbReference type="ARBA" id="ARBA00022475"/>
    </source>
</evidence>
<dbReference type="EMBL" id="CP002401">
    <property type="protein sequence ID" value="AEP35757.1"/>
    <property type="molecule type" value="Genomic_DNA"/>
</dbReference>
<dbReference type="Proteomes" id="UP000009287">
    <property type="component" value="Chromosome"/>
</dbReference>
<keyword evidence="6 7" id="KW-0472">Membrane</keyword>
<dbReference type="GO" id="GO:0005886">
    <property type="term" value="C:plasma membrane"/>
    <property type="evidence" value="ECO:0007669"/>
    <property type="project" value="UniProtKB-SubCell"/>
</dbReference>
<evidence type="ECO:0000256" key="1">
    <source>
        <dbReference type="ARBA" id="ARBA00004651"/>
    </source>
</evidence>
<evidence type="ECO:0000256" key="6">
    <source>
        <dbReference type="ARBA" id="ARBA00023136"/>
    </source>
</evidence>
<gene>
    <name evidence="8" type="ordered locus">CTO_0930</name>
</gene>
<protein>
    <recommendedName>
        <fullName evidence="7">UPF0056 inner membrane protein</fullName>
    </recommendedName>
</protein>
<keyword evidence="4 7" id="KW-0812">Transmembrane</keyword>
<evidence type="ECO:0000256" key="7">
    <source>
        <dbReference type="RuleBase" id="RU362048"/>
    </source>
</evidence>
<dbReference type="KEGG" id="cra:CTO_0930"/>
<dbReference type="PANTHER" id="PTHR33508:SF1">
    <property type="entry name" value="UPF0056 MEMBRANE PROTEIN YHCE"/>
    <property type="match status" value="1"/>
</dbReference>
<comment type="caution">
    <text evidence="7">Lacks conserved residue(s) required for the propagation of feature annotation.</text>
</comment>
<dbReference type="PATRIC" id="fig|580047.4.peg.946"/>
<feature type="transmembrane region" description="Helical" evidence="7">
    <location>
        <begin position="141"/>
        <end position="162"/>
    </location>
</feature>
<dbReference type="AlphaFoldDB" id="G4NM03"/>